<evidence type="ECO:0000313" key="6">
    <source>
        <dbReference type="Proteomes" id="UP000308760"/>
    </source>
</evidence>
<gene>
    <name evidence="5" type="ORF">FAB82_23805</name>
</gene>
<dbReference type="InterPro" id="IPR036237">
    <property type="entry name" value="Xyl_isomerase-like_sf"/>
</dbReference>
<evidence type="ECO:0000256" key="3">
    <source>
        <dbReference type="PIRSR" id="PIRSR006241-50"/>
    </source>
</evidence>
<evidence type="ECO:0000313" key="5">
    <source>
        <dbReference type="EMBL" id="THV34677.1"/>
    </source>
</evidence>
<comment type="similarity">
    <text evidence="2">Belongs to the hyi family.</text>
</comment>
<dbReference type="Gene3D" id="3.20.20.150">
    <property type="entry name" value="Divalent-metal-dependent TIM barrel enzymes"/>
    <property type="match status" value="1"/>
</dbReference>
<reference evidence="6" key="1">
    <citation type="submission" date="2019-04" db="EMBL/GenBank/DDBJ databases">
        <title>Nocardioides xinjiangensis sp. nov.</title>
        <authorList>
            <person name="Liu S."/>
        </authorList>
    </citation>
    <scope>NUCLEOTIDE SEQUENCE [LARGE SCALE GENOMIC DNA]</scope>
    <source>
        <strain evidence="6">18</strain>
    </source>
</reference>
<keyword evidence="1 2" id="KW-0413">Isomerase</keyword>
<proteinExistence type="inferred from homology"/>
<dbReference type="Pfam" id="PF01261">
    <property type="entry name" value="AP_endonuc_2"/>
    <property type="match status" value="1"/>
</dbReference>
<reference evidence="5 6" key="2">
    <citation type="submission" date="2019-05" db="EMBL/GenBank/DDBJ databases">
        <title>Glycomyces buryatensis sp. nov.</title>
        <authorList>
            <person name="Nikitina E."/>
        </authorList>
    </citation>
    <scope>NUCLEOTIDE SEQUENCE [LARGE SCALE GENOMIC DNA]</scope>
    <source>
        <strain evidence="5 6">18</strain>
    </source>
</reference>
<dbReference type="InterPro" id="IPR050417">
    <property type="entry name" value="Sugar_Epim/Isomerase"/>
</dbReference>
<dbReference type="SUPFAM" id="SSF51658">
    <property type="entry name" value="Xylose isomerase-like"/>
    <property type="match status" value="1"/>
</dbReference>
<comment type="caution">
    <text evidence="5">The sequence shown here is derived from an EMBL/GenBank/DDBJ whole genome shotgun (WGS) entry which is preliminary data.</text>
</comment>
<evidence type="ECO:0000259" key="4">
    <source>
        <dbReference type="Pfam" id="PF01261"/>
    </source>
</evidence>
<dbReference type="GO" id="GO:0008903">
    <property type="term" value="F:hydroxypyruvate isomerase activity"/>
    <property type="evidence" value="ECO:0007669"/>
    <property type="project" value="TreeGrafter"/>
</dbReference>
<dbReference type="InterPro" id="IPR026040">
    <property type="entry name" value="HyI-like"/>
</dbReference>
<dbReference type="Proteomes" id="UP000308760">
    <property type="component" value="Unassembled WGS sequence"/>
</dbReference>
<dbReference type="EMBL" id="STGY01000077">
    <property type="protein sequence ID" value="THV34677.1"/>
    <property type="molecule type" value="Genomic_DNA"/>
</dbReference>
<dbReference type="AlphaFoldDB" id="A0A4S8PTF1"/>
<organism evidence="5 6">
    <name type="scientific">Glycomyces buryatensis</name>
    <dbReference type="NCBI Taxonomy" id="2570927"/>
    <lineage>
        <taxon>Bacteria</taxon>
        <taxon>Bacillati</taxon>
        <taxon>Actinomycetota</taxon>
        <taxon>Actinomycetes</taxon>
        <taxon>Glycomycetales</taxon>
        <taxon>Glycomycetaceae</taxon>
        <taxon>Glycomyces</taxon>
    </lineage>
</organism>
<evidence type="ECO:0000256" key="1">
    <source>
        <dbReference type="ARBA" id="ARBA00023235"/>
    </source>
</evidence>
<dbReference type="PANTHER" id="PTHR43489">
    <property type="entry name" value="ISOMERASE"/>
    <property type="match status" value="1"/>
</dbReference>
<accession>A0A4S8PTF1</accession>
<dbReference type="PANTHER" id="PTHR43489:SF13">
    <property type="entry name" value="HYDROXYPYRUVATE ISOMERASE"/>
    <property type="match status" value="1"/>
</dbReference>
<dbReference type="RefSeq" id="WP_136537059.1">
    <property type="nucleotide sequence ID" value="NZ_STGY01000077.1"/>
</dbReference>
<sequence length="262" mass="28584">MSGLRFDANLKWLFTEHDFLDRFAAAAAAGFDAVEFPDPYAHSRAELRKRLEDNGLHLVLINTPMGERGTPEQQGITCFPDLAPRFRSEFLKSLEYAVELGGDFVHLVGGMVPPGVSRDQAFARYVANVVWASEQAAPTGVRLLLEEQNKRDAPGFILQNQAQAHAVAAACDAGNVGVLLDVYHAQIDEGDILRLLSQGLPGAFHVQIADPPSRHEPGTGELNFRQVFAAIEASGYDGWIGCEYAPAAGTREGLSWRRELLG</sequence>
<feature type="domain" description="Xylose isomerase-like TIM barrel" evidence="4">
    <location>
        <begin position="23"/>
        <end position="259"/>
    </location>
</feature>
<dbReference type="OrthoDB" id="9786584at2"/>
<keyword evidence="6" id="KW-1185">Reference proteome</keyword>
<feature type="active site" description="Proton donor/acceptor" evidence="3">
    <location>
        <position position="146"/>
    </location>
</feature>
<evidence type="ECO:0000256" key="2">
    <source>
        <dbReference type="PIRNR" id="PIRNR006241"/>
    </source>
</evidence>
<dbReference type="PIRSF" id="PIRSF006241">
    <property type="entry name" value="HyI"/>
    <property type="match status" value="1"/>
</dbReference>
<name>A0A4S8PTF1_9ACTN</name>
<dbReference type="InterPro" id="IPR013022">
    <property type="entry name" value="Xyl_isomerase-like_TIM-brl"/>
</dbReference>
<keyword evidence="5" id="KW-0670">Pyruvate</keyword>
<protein>
    <submittedName>
        <fullName evidence="5">Hydroxypyruvate isomerase</fullName>
    </submittedName>
</protein>
<dbReference type="GO" id="GO:0046487">
    <property type="term" value="P:glyoxylate metabolic process"/>
    <property type="evidence" value="ECO:0007669"/>
    <property type="project" value="TreeGrafter"/>
</dbReference>
<feature type="active site" description="Proton donor/acceptor" evidence="3">
    <location>
        <position position="243"/>
    </location>
</feature>